<dbReference type="Gene3D" id="1.20.1250.20">
    <property type="entry name" value="MFS general substrate transporter like domains"/>
    <property type="match status" value="1"/>
</dbReference>
<feature type="transmembrane region" description="Helical" evidence="7">
    <location>
        <begin position="321"/>
        <end position="344"/>
    </location>
</feature>
<evidence type="ECO:0000256" key="1">
    <source>
        <dbReference type="ARBA" id="ARBA00004651"/>
    </source>
</evidence>
<dbReference type="GO" id="GO:0005886">
    <property type="term" value="C:plasma membrane"/>
    <property type="evidence" value="ECO:0007669"/>
    <property type="project" value="UniProtKB-SubCell"/>
</dbReference>
<evidence type="ECO:0000313" key="9">
    <source>
        <dbReference type="Proteomes" id="UP000187486"/>
    </source>
</evidence>
<keyword evidence="3" id="KW-1003">Cell membrane</keyword>
<dbReference type="OrthoDB" id="9815525at2"/>
<feature type="transmembrane region" description="Helical" evidence="7">
    <location>
        <begin position="388"/>
        <end position="406"/>
    </location>
</feature>
<dbReference type="EMBL" id="MQUQ01000025">
    <property type="protein sequence ID" value="OLZ44519.1"/>
    <property type="molecule type" value="Genomic_DNA"/>
</dbReference>
<evidence type="ECO:0000313" key="8">
    <source>
        <dbReference type="EMBL" id="OLZ44519.1"/>
    </source>
</evidence>
<dbReference type="Pfam" id="PF05977">
    <property type="entry name" value="MFS_3"/>
    <property type="match status" value="1"/>
</dbReference>
<feature type="transmembrane region" description="Helical" evidence="7">
    <location>
        <begin position="92"/>
        <end position="111"/>
    </location>
</feature>
<organism evidence="8 9">
    <name type="scientific">Amycolatopsis coloradensis</name>
    <dbReference type="NCBI Taxonomy" id="76021"/>
    <lineage>
        <taxon>Bacteria</taxon>
        <taxon>Bacillati</taxon>
        <taxon>Actinomycetota</taxon>
        <taxon>Actinomycetes</taxon>
        <taxon>Pseudonocardiales</taxon>
        <taxon>Pseudonocardiaceae</taxon>
        <taxon>Amycolatopsis</taxon>
    </lineage>
</organism>
<evidence type="ECO:0000256" key="3">
    <source>
        <dbReference type="ARBA" id="ARBA00022475"/>
    </source>
</evidence>
<dbReference type="InterPro" id="IPR036259">
    <property type="entry name" value="MFS_trans_sf"/>
</dbReference>
<proteinExistence type="predicted"/>
<evidence type="ECO:0000256" key="2">
    <source>
        <dbReference type="ARBA" id="ARBA00022448"/>
    </source>
</evidence>
<gene>
    <name evidence="8" type="ORF">BS329_36185</name>
</gene>
<feature type="transmembrane region" description="Helical" evidence="7">
    <location>
        <begin position="266"/>
        <end position="289"/>
    </location>
</feature>
<dbReference type="PANTHER" id="PTHR23513">
    <property type="entry name" value="INTEGRAL MEMBRANE EFFLUX PROTEIN-RELATED"/>
    <property type="match status" value="1"/>
</dbReference>
<evidence type="ECO:0000256" key="5">
    <source>
        <dbReference type="ARBA" id="ARBA00022989"/>
    </source>
</evidence>
<dbReference type="CDD" id="cd06173">
    <property type="entry name" value="MFS_MefA_like"/>
    <property type="match status" value="1"/>
</dbReference>
<reference evidence="8 9" key="1">
    <citation type="submission" date="2016-01" db="EMBL/GenBank/DDBJ databases">
        <title>Amycolatopsis coloradensis genome sequencing and assembly.</title>
        <authorList>
            <person name="Mayilraj S."/>
        </authorList>
    </citation>
    <scope>NUCLEOTIDE SEQUENCE [LARGE SCALE GENOMIC DNA]</scope>
    <source>
        <strain evidence="8 9">DSM 44225</strain>
    </source>
</reference>
<feature type="transmembrane region" description="Helical" evidence="7">
    <location>
        <begin position="296"/>
        <end position="315"/>
    </location>
</feature>
<evidence type="ECO:0008006" key="10">
    <source>
        <dbReference type="Google" id="ProtNLM"/>
    </source>
</evidence>
<feature type="transmembrane region" description="Helical" evidence="7">
    <location>
        <begin position="365"/>
        <end position="382"/>
    </location>
</feature>
<keyword evidence="2" id="KW-0813">Transport</keyword>
<feature type="transmembrane region" description="Helical" evidence="7">
    <location>
        <begin position="175"/>
        <end position="199"/>
    </location>
</feature>
<feature type="transmembrane region" description="Helical" evidence="7">
    <location>
        <begin position="59"/>
        <end position="80"/>
    </location>
</feature>
<dbReference type="InterPro" id="IPR010290">
    <property type="entry name" value="TM_effector"/>
</dbReference>
<name>A0A1R0KG55_9PSEU</name>
<dbReference type="AlphaFoldDB" id="A0A1R0KG55"/>
<keyword evidence="4 7" id="KW-0812">Transmembrane</keyword>
<evidence type="ECO:0000256" key="7">
    <source>
        <dbReference type="SAM" id="Phobius"/>
    </source>
</evidence>
<keyword evidence="9" id="KW-1185">Reference proteome</keyword>
<dbReference type="SUPFAM" id="SSF103473">
    <property type="entry name" value="MFS general substrate transporter"/>
    <property type="match status" value="1"/>
</dbReference>
<feature type="transmembrane region" description="Helical" evidence="7">
    <location>
        <begin position="240"/>
        <end position="260"/>
    </location>
</feature>
<keyword evidence="5 7" id="KW-1133">Transmembrane helix</keyword>
<sequence length="420" mass="44383">MAIDAAAKADSPRRLRSQRDFRRFWTGDLVSQFGSRITEFVLPLLVVTVLDGSGAQVGLLQACYLAPFFLLPLFAGVWLERRTKRPVMIAMDFGRFVLVMAVPLLALFGLLTLPLLYVVAIAGGAMTVVYDIAATSYVPRLVSAHHLTSANSAVSVNLAVSATAGPGLAGWLSGLFGPAGTLVFDGLSYLTSANALLLIRHREAVPERKADRDPRRELAEGLRAVLRNPPVRALVTHAGIYNAGSAMIVVAFLIYFVRVLGHDPAVYGAVMVASGIGGIVGSLGIPVLIRRLGYGHSLLVALVFSTSSYFLLPLADGDSGDILICGIGLFLGVTGSSSGSVIALTIRQRSTPSTLHARMNASYRLISFGMLSIGAGTAGFLVDAFGARAVLFLAPCLLLLSVIPAASRPIRTLRTLPDLG</sequence>
<comment type="caution">
    <text evidence="8">The sequence shown here is derived from an EMBL/GenBank/DDBJ whole genome shotgun (WGS) entry which is preliminary data.</text>
</comment>
<keyword evidence="6 7" id="KW-0472">Membrane</keyword>
<comment type="subcellular location">
    <subcellularLocation>
        <location evidence="1">Cell membrane</location>
        <topology evidence="1">Multi-pass membrane protein</topology>
    </subcellularLocation>
</comment>
<dbReference type="RefSeq" id="WP_076167392.1">
    <property type="nucleotide sequence ID" value="NZ_JBEZVB010000031.1"/>
</dbReference>
<dbReference type="STRING" id="76021.BS329_36185"/>
<evidence type="ECO:0000256" key="6">
    <source>
        <dbReference type="ARBA" id="ARBA00023136"/>
    </source>
</evidence>
<dbReference type="PANTHER" id="PTHR23513:SF6">
    <property type="entry name" value="MAJOR FACILITATOR SUPERFAMILY ASSOCIATED DOMAIN-CONTAINING PROTEIN"/>
    <property type="match status" value="1"/>
</dbReference>
<protein>
    <recommendedName>
        <fullName evidence="10">MFS transporter</fullName>
    </recommendedName>
</protein>
<accession>A0A1R0KG55</accession>
<dbReference type="Proteomes" id="UP000187486">
    <property type="component" value="Unassembled WGS sequence"/>
</dbReference>
<evidence type="ECO:0000256" key="4">
    <source>
        <dbReference type="ARBA" id="ARBA00022692"/>
    </source>
</evidence>